<keyword evidence="3" id="KW-1185">Reference proteome</keyword>
<reference evidence="2" key="1">
    <citation type="journal article" date="2023" name="Mol. Phylogenet. Evol.">
        <title>Genome-scale phylogeny and comparative genomics of the fungal order Sordariales.</title>
        <authorList>
            <person name="Hensen N."/>
            <person name="Bonometti L."/>
            <person name="Westerberg I."/>
            <person name="Brannstrom I.O."/>
            <person name="Guillou S."/>
            <person name="Cros-Aarteil S."/>
            <person name="Calhoun S."/>
            <person name="Haridas S."/>
            <person name="Kuo A."/>
            <person name="Mondo S."/>
            <person name="Pangilinan J."/>
            <person name="Riley R."/>
            <person name="LaButti K."/>
            <person name="Andreopoulos B."/>
            <person name="Lipzen A."/>
            <person name="Chen C."/>
            <person name="Yan M."/>
            <person name="Daum C."/>
            <person name="Ng V."/>
            <person name="Clum A."/>
            <person name="Steindorff A."/>
            <person name="Ohm R.A."/>
            <person name="Martin F."/>
            <person name="Silar P."/>
            <person name="Natvig D.O."/>
            <person name="Lalanne C."/>
            <person name="Gautier V."/>
            <person name="Ament-Velasquez S.L."/>
            <person name="Kruys A."/>
            <person name="Hutchinson M.I."/>
            <person name="Powell A.J."/>
            <person name="Barry K."/>
            <person name="Miller A.N."/>
            <person name="Grigoriev I.V."/>
            <person name="Debuchy R."/>
            <person name="Gladieux P."/>
            <person name="Hiltunen Thoren M."/>
            <person name="Johannesson H."/>
        </authorList>
    </citation>
    <scope>NUCLEOTIDE SEQUENCE</scope>
    <source>
        <strain evidence="2">CBS 333.67</strain>
    </source>
</reference>
<feature type="compositionally biased region" description="Basic residues" evidence="1">
    <location>
        <begin position="287"/>
        <end position="297"/>
    </location>
</feature>
<comment type="caution">
    <text evidence="2">The sequence shown here is derived from an EMBL/GenBank/DDBJ whole genome shotgun (WGS) entry which is preliminary data.</text>
</comment>
<protein>
    <submittedName>
        <fullName evidence="2">Uncharacterized protein</fullName>
    </submittedName>
</protein>
<name>A0AAJ0M0L5_9PEZI</name>
<proteinExistence type="predicted"/>
<evidence type="ECO:0000313" key="3">
    <source>
        <dbReference type="Proteomes" id="UP001273166"/>
    </source>
</evidence>
<feature type="region of interest" description="Disordered" evidence="1">
    <location>
        <begin position="272"/>
        <end position="297"/>
    </location>
</feature>
<evidence type="ECO:0000256" key="1">
    <source>
        <dbReference type="SAM" id="MobiDB-lite"/>
    </source>
</evidence>
<dbReference type="RefSeq" id="XP_062720359.1">
    <property type="nucleotide sequence ID" value="XM_062863131.1"/>
</dbReference>
<feature type="compositionally biased region" description="Basic and acidic residues" evidence="1">
    <location>
        <begin position="272"/>
        <end position="286"/>
    </location>
</feature>
<organism evidence="2 3">
    <name type="scientific">Chaetomium strumarium</name>
    <dbReference type="NCBI Taxonomy" id="1170767"/>
    <lineage>
        <taxon>Eukaryota</taxon>
        <taxon>Fungi</taxon>
        <taxon>Dikarya</taxon>
        <taxon>Ascomycota</taxon>
        <taxon>Pezizomycotina</taxon>
        <taxon>Sordariomycetes</taxon>
        <taxon>Sordariomycetidae</taxon>
        <taxon>Sordariales</taxon>
        <taxon>Chaetomiaceae</taxon>
        <taxon>Chaetomium</taxon>
    </lineage>
</organism>
<feature type="region of interest" description="Disordered" evidence="1">
    <location>
        <begin position="86"/>
        <end position="110"/>
    </location>
</feature>
<evidence type="ECO:0000313" key="2">
    <source>
        <dbReference type="EMBL" id="KAK3304579.1"/>
    </source>
</evidence>
<feature type="compositionally biased region" description="Low complexity" evidence="1">
    <location>
        <begin position="98"/>
        <end position="110"/>
    </location>
</feature>
<gene>
    <name evidence="2" type="ORF">B0T15DRAFT_247447</name>
</gene>
<sequence>MGSYINPDEIQHFLSRYRRSAVDDDQEPYFGYANQPRGYQPAAAGNGVLEDTSSSEFDDWRSEVTMTSTVKSPAYTVSTGRSAARSSVFSQDDSRSLVGPSSAPSSAPSVGVPQMTWMQQFGNPVAPPPVAHQILWCEFSGLMGCQATFGLDEENRWIEHHAAHLNGLFPQRLICWFCDDFKFVAENPTDGHANFVQRMQHVRDHIWEDHRLTSGNNRPDFDMVQHLYACGLLSEERYDWAMSFDESPYPLPGSHSHPSLAQGPKKTIIIEREKGRAHDLAKEKRELRRKKERKVRR</sequence>
<accession>A0AAJ0M0L5</accession>
<reference evidence="2" key="2">
    <citation type="submission" date="2023-06" db="EMBL/GenBank/DDBJ databases">
        <authorList>
            <consortium name="Lawrence Berkeley National Laboratory"/>
            <person name="Mondo S.J."/>
            <person name="Hensen N."/>
            <person name="Bonometti L."/>
            <person name="Westerberg I."/>
            <person name="Brannstrom I.O."/>
            <person name="Guillou S."/>
            <person name="Cros-Aarteil S."/>
            <person name="Calhoun S."/>
            <person name="Haridas S."/>
            <person name="Kuo A."/>
            <person name="Pangilinan J."/>
            <person name="Riley R."/>
            <person name="Labutti K."/>
            <person name="Andreopoulos B."/>
            <person name="Lipzen A."/>
            <person name="Chen C."/>
            <person name="Yanf M."/>
            <person name="Daum C."/>
            <person name="Ng V."/>
            <person name="Clum A."/>
            <person name="Steindorff A."/>
            <person name="Ohm R."/>
            <person name="Martin F."/>
            <person name="Silar P."/>
            <person name="Natvig D."/>
            <person name="Lalanne C."/>
            <person name="Gautier V."/>
            <person name="Ament-Velasquez S.L."/>
            <person name="Kruys A."/>
            <person name="Hutchinson M.I."/>
            <person name="Powell A.J."/>
            <person name="Barry K."/>
            <person name="Miller A.N."/>
            <person name="Grigoriev I.V."/>
            <person name="Debuchy R."/>
            <person name="Gladieux P."/>
            <person name="Thoren M.H."/>
            <person name="Johannesson H."/>
        </authorList>
    </citation>
    <scope>NUCLEOTIDE SEQUENCE</scope>
    <source>
        <strain evidence="2">CBS 333.67</strain>
    </source>
</reference>
<dbReference type="Proteomes" id="UP001273166">
    <property type="component" value="Unassembled WGS sequence"/>
</dbReference>
<dbReference type="AlphaFoldDB" id="A0AAJ0M0L5"/>
<dbReference type="EMBL" id="JAUDZG010000005">
    <property type="protein sequence ID" value="KAK3304579.1"/>
    <property type="molecule type" value="Genomic_DNA"/>
</dbReference>
<dbReference type="GeneID" id="87881960"/>